<dbReference type="Proteomes" id="UP000887565">
    <property type="component" value="Unplaced"/>
</dbReference>
<protein>
    <submittedName>
        <fullName evidence="2">Uncharacterized protein</fullName>
    </submittedName>
</protein>
<accession>A0A915HWG9</accession>
<dbReference type="WBParaSite" id="nRc.2.0.1.t05902-RA">
    <property type="protein sequence ID" value="nRc.2.0.1.t05902-RA"/>
    <property type="gene ID" value="nRc.2.0.1.g05902"/>
</dbReference>
<evidence type="ECO:0000313" key="2">
    <source>
        <dbReference type="WBParaSite" id="nRc.2.0.1.t05902-RA"/>
    </source>
</evidence>
<proteinExistence type="predicted"/>
<name>A0A915HWG9_ROMCU</name>
<organism evidence="1 2">
    <name type="scientific">Romanomermis culicivorax</name>
    <name type="common">Nematode worm</name>
    <dbReference type="NCBI Taxonomy" id="13658"/>
    <lineage>
        <taxon>Eukaryota</taxon>
        <taxon>Metazoa</taxon>
        <taxon>Ecdysozoa</taxon>
        <taxon>Nematoda</taxon>
        <taxon>Enoplea</taxon>
        <taxon>Dorylaimia</taxon>
        <taxon>Mermithida</taxon>
        <taxon>Mermithoidea</taxon>
        <taxon>Mermithidae</taxon>
        <taxon>Romanomermis</taxon>
    </lineage>
</organism>
<keyword evidence="1" id="KW-1185">Reference proteome</keyword>
<evidence type="ECO:0000313" key="1">
    <source>
        <dbReference type="Proteomes" id="UP000887565"/>
    </source>
</evidence>
<reference evidence="2" key="1">
    <citation type="submission" date="2022-11" db="UniProtKB">
        <authorList>
            <consortium name="WormBaseParasite"/>
        </authorList>
    </citation>
    <scope>IDENTIFICATION</scope>
</reference>
<sequence>MRKQETKKRTWKRKRDIIKWWTFSQGEMPPRGRYHHFLNGRVTSGANQKFAVVVTFGFESGNSSVKISLMIQNRQGILRLHQ</sequence>
<dbReference type="AlphaFoldDB" id="A0A915HWG9"/>